<organism evidence="5 6">
    <name type="scientific">Alloyangia pacifica</name>
    <dbReference type="NCBI Taxonomy" id="311180"/>
    <lineage>
        <taxon>Bacteria</taxon>
        <taxon>Pseudomonadati</taxon>
        <taxon>Pseudomonadota</taxon>
        <taxon>Alphaproteobacteria</taxon>
        <taxon>Rhodobacterales</taxon>
        <taxon>Roseobacteraceae</taxon>
        <taxon>Alloyangia</taxon>
    </lineage>
</organism>
<dbReference type="PRINTS" id="PR00143">
    <property type="entry name" value="CITRTSNTHASE"/>
</dbReference>
<dbReference type="PANTHER" id="PTHR11739:SF4">
    <property type="entry name" value="CITRATE SYNTHASE, PEROXISOMAL"/>
    <property type="match status" value="1"/>
</dbReference>
<dbReference type="GO" id="GO:0036440">
    <property type="term" value="F:citrate synthase activity"/>
    <property type="evidence" value="ECO:0007669"/>
    <property type="project" value="UniProtKB-EC"/>
</dbReference>
<dbReference type="PANTHER" id="PTHR11739">
    <property type="entry name" value="CITRATE SYNTHASE"/>
    <property type="match status" value="1"/>
</dbReference>
<dbReference type="STRING" id="311180.SAMN04488050_101474"/>
<dbReference type="InterPro" id="IPR036969">
    <property type="entry name" value="Citrate_synthase_sf"/>
</dbReference>
<evidence type="ECO:0000256" key="2">
    <source>
        <dbReference type="ARBA" id="ARBA00010566"/>
    </source>
</evidence>
<dbReference type="UniPathway" id="UPA00223">
    <property type="reaction ID" value="UER00717"/>
</dbReference>
<evidence type="ECO:0000313" key="5">
    <source>
        <dbReference type="EMBL" id="SFS38414.1"/>
    </source>
</evidence>
<proteinExistence type="inferred from homology"/>
<dbReference type="Proteomes" id="UP000199392">
    <property type="component" value="Unassembled WGS sequence"/>
</dbReference>
<sequence>MKSDDWIDAGTACGLLGVKPQTLYAYVSRGQLRAEADAGDARRSLYARADVEALLRQNRRPRARAEVAEQAIRWGDPVLTTGISEVREGMLWLRGRSVEDCAEGMTLEEMAAHLCGQDCVTCPEAGAAGNGATPVARAVAYLAAETEAARAIQSLTGLEISDEIGRLMSGVTGALLGREGGGAIHARLAQAWGQEAQGADDLRRALVLLSDHELNPSTFAVRIAASTGTSLPAALLCGMATLSGARHGGASTLAREALRAVLDGRMEEFLAAQAGGLAYGFGYGHPLYPEGDPRARLLLERLAPEEPALRAQRQLSERLALPPNVDTGLAALAMARDLPEEAPFTIFAAGRLAGWSAHAVEQARSGDLIRPRARYVAAR</sequence>
<evidence type="ECO:0000256" key="3">
    <source>
        <dbReference type="ARBA" id="ARBA00012972"/>
    </source>
</evidence>
<comment type="similarity">
    <text evidence="2">Belongs to the citrate synthase family.</text>
</comment>
<dbReference type="Gene3D" id="1.10.230.10">
    <property type="entry name" value="Cytochrome P450-Terp, domain 2"/>
    <property type="match status" value="1"/>
</dbReference>
<accession>A0A1I6PDY0</accession>
<dbReference type="InterPro" id="IPR016142">
    <property type="entry name" value="Citrate_synth-like_lrg_a-sub"/>
</dbReference>
<protein>
    <recommendedName>
        <fullName evidence="3">citrate synthase (unknown stereospecificity)</fullName>
        <ecNumber evidence="3">2.3.3.16</ecNumber>
    </recommendedName>
</protein>
<keyword evidence="4" id="KW-0808">Transferase</keyword>
<dbReference type="Gene3D" id="1.10.580.10">
    <property type="entry name" value="Citrate Synthase, domain 1"/>
    <property type="match status" value="1"/>
</dbReference>
<dbReference type="EMBL" id="FOZW01000001">
    <property type="protein sequence ID" value="SFS38414.1"/>
    <property type="molecule type" value="Genomic_DNA"/>
</dbReference>
<dbReference type="GO" id="GO:0005829">
    <property type="term" value="C:cytosol"/>
    <property type="evidence" value="ECO:0007669"/>
    <property type="project" value="TreeGrafter"/>
</dbReference>
<dbReference type="OrthoDB" id="9786046at2"/>
<dbReference type="RefSeq" id="WP_092421105.1">
    <property type="nucleotide sequence ID" value="NZ_FNCL01000002.1"/>
</dbReference>
<dbReference type="AlphaFoldDB" id="A0A1I6PDY0"/>
<dbReference type="CDD" id="cd06102">
    <property type="entry name" value="citrate_synt_like_2"/>
    <property type="match status" value="1"/>
</dbReference>
<dbReference type="InterPro" id="IPR016143">
    <property type="entry name" value="Citrate_synth-like_sm_a-sub"/>
</dbReference>
<dbReference type="Pfam" id="PF00285">
    <property type="entry name" value="Citrate_synt"/>
    <property type="match status" value="1"/>
</dbReference>
<dbReference type="EC" id="2.3.3.16" evidence="3"/>
<gene>
    <name evidence="5" type="ORF">SAMN04488050_101474</name>
</gene>
<evidence type="ECO:0000256" key="4">
    <source>
        <dbReference type="ARBA" id="ARBA00022679"/>
    </source>
</evidence>
<comment type="pathway">
    <text evidence="1">Carbohydrate metabolism; tricarboxylic acid cycle; isocitrate from oxaloacetate: step 1/2.</text>
</comment>
<evidence type="ECO:0000313" key="6">
    <source>
        <dbReference type="Proteomes" id="UP000199392"/>
    </source>
</evidence>
<reference evidence="6" key="1">
    <citation type="submission" date="2016-10" db="EMBL/GenBank/DDBJ databases">
        <authorList>
            <person name="Varghese N."/>
            <person name="Submissions S."/>
        </authorList>
    </citation>
    <scope>NUCLEOTIDE SEQUENCE [LARGE SCALE GENOMIC DNA]</scope>
    <source>
        <strain evidence="6">DSM 26894</strain>
    </source>
</reference>
<evidence type="ECO:0000256" key="1">
    <source>
        <dbReference type="ARBA" id="ARBA00004751"/>
    </source>
</evidence>
<dbReference type="GO" id="GO:0006099">
    <property type="term" value="P:tricarboxylic acid cycle"/>
    <property type="evidence" value="ECO:0007669"/>
    <property type="project" value="UniProtKB-UniPathway"/>
</dbReference>
<dbReference type="InterPro" id="IPR002020">
    <property type="entry name" value="Citrate_synthase"/>
</dbReference>
<name>A0A1I6PDY0_9RHOB</name>
<dbReference type="SUPFAM" id="SSF48256">
    <property type="entry name" value="Citrate synthase"/>
    <property type="match status" value="1"/>
</dbReference>
<dbReference type="GO" id="GO:0005975">
    <property type="term" value="P:carbohydrate metabolic process"/>
    <property type="evidence" value="ECO:0007669"/>
    <property type="project" value="TreeGrafter"/>
</dbReference>
<keyword evidence="6" id="KW-1185">Reference proteome</keyword>